<feature type="region of interest" description="Disordered" evidence="1">
    <location>
        <begin position="810"/>
        <end position="852"/>
    </location>
</feature>
<feature type="region of interest" description="Disordered" evidence="1">
    <location>
        <begin position="709"/>
        <end position="757"/>
    </location>
</feature>
<sequence>MDCIRLLLLFISIALTISKDRTIRRLEYDFQGNISSFEGGGGIKFQIEFTPFDRNTSMIQIEIEPWIHERMLNIDHPPNLRIYFKRRKHYFPRINAYLRLHTYPSTIVLNESAKLFTINPIYTRTLSLELSGNSVAHVAVEVASKLYARVSDSAQLSIRGFVAGSGFISVSGKGEVNAQRCLMDEVFVNASSANDSLSSVSSCGIQTSEKKKSSTGIPRSSSPIQSKSKSKSTSLNKDTSSSSLSSSIEHQTRSIKSTLLTELLQTVKKSPPTNETEVEAPKVTYQTQKIDPLSAPKPIHKDRINEFASLLSSSVHLAQPRAENKPTNTSKSQTKRLDGSTYSSTLPSVNSNRESYHSTQPNHSDENQEKKHIDARYNERLDDRGSIKVKTANIKALFEQKISDTNKTLSQSNEHLLQTPEIKHNHKKVPISYGSLKRNLPVYQPTSPNNNIRRQSYPENSNMNKYTDHTATTKDVVIEEKQLENNHTRHGTTVDQIVYSTSDSSMNSSSSPSNMYYSESLIAREIRETKEKEDELKRQRKKCGFSDDGSTTMSHSINESIKSESLPSSTTQPVRSTSFMSNLDFFASKSNNSNLDSQATISSPRRSIISSQNLVFEPHEDFKQMSNVVSQELTRFSENGMPILRTSSANGMLPRSVSNQNILTAHNTNNIVQREIEAIRAKERELRQLGRIQHTSDEHADPRKYQELVSTLPKSQSSQAISTSKTRRDSENQHVLRPQGPITPTMNGHLKPKINTNPNNLSLSAVRNKFSSPNTNSVAPSAGPAAKIVDYSKVSSIDRLKFEKRQCHAREQELRKQRNSISGSSSSTNTTVNGDSGNVSQEEHDDDQERYFDKIERMKRTENEKAQAPLVRPVKKLDMSQKWEQMMAHKIDD</sequence>
<feature type="compositionally biased region" description="Polar residues" evidence="1">
    <location>
        <begin position="709"/>
        <end position="724"/>
    </location>
</feature>
<accession>A0A815DC30</accession>
<feature type="region of interest" description="Disordered" evidence="1">
    <location>
        <begin position="195"/>
        <end position="251"/>
    </location>
</feature>
<name>A0A815DC30_ADIRI</name>
<dbReference type="Gene3D" id="2.160.20.120">
    <property type="match status" value="1"/>
</dbReference>
<feature type="domain" description="Putative auto-transporter adhesin head GIN" evidence="3">
    <location>
        <begin position="79"/>
        <end position="195"/>
    </location>
</feature>
<evidence type="ECO:0000259" key="3">
    <source>
        <dbReference type="Pfam" id="PF10988"/>
    </source>
</evidence>
<dbReference type="AlphaFoldDB" id="A0A815DC30"/>
<reference evidence="4" key="1">
    <citation type="submission" date="2021-02" db="EMBL/GenBank/DDBJ databases">
        <authorList>
            <person name="Nowell W R."/>
        </authorList>
    </citation>
    <scope>NUCLEOTIDE SEQUENCE</scope>
</reference>
<dbReference type="Proteomes" id="UP000663852">
    <property type="component" value="Unassembled WGS sequence"/>
</dbReference>
<feature type="signal peptide" evidence="2">
    <location>
        <begin position="1"/>
        <end position="18"/>
    </location>
</feature>
<feature type="chain" id="PRO_5032602295" description="Putative auto-transporter adhesin head GIN domain-containing protein" evidence="2">
    <location>
        <begin position="19"/>
        <end position="893"/>
    </location>
</feature>
<evidence type="ECO:0000256" key="1">
    <source>
        <dbReference type="SAM" id="MobiDB-lite"/>
    </source>
</evidence>
<feature type="region of interest" description="Disordered" evidence="1">
    <location>
        <begin position="529"/>
        <end position="574"/>
    </location>
</feature>
<feature type="compositionally biased region" description="Low complexity" evidence="1">
    <location>
        <begin position="220"/>
        <end position="247"/>
    </location>
</feature>
<feature type="region of interest" description="Disordered" evidence="1">
    <location>
        <begin position="317"/>
        <end position="371"/>
    </location>
</feature>
<dbReference type="EMBL" id="CAJNOJ010000211">
    <property type="protein sequence ID" value="CAF1295818.1"/>
    <property type="molecule type" value="Genomic_DNA"/>
</dbReference>
<proteinExistence type="predicted"/>
<organism evidence="4 5">
    <name type="scientific">Adineta ricciae</name>
    <name type="common">Rotifer</name>
    <dbReference type="NCBI Taxonomy" id="249248"/>
    <lineage>
        <taxon>Eukaryota</taxon>
        <taxon>Metazoa</taxon>
        <taxon>Spiralia</taxon>
        <taxon>Gnathifera</taxon>
        <taxon>Rotifera</taxon>
        <taxon>Eurotatoria</taxon>
        <taxon>Bdelloidea</taxon>
        <taxon>Adinetida</taxon>
        <taxon>Adinetidae</taxon>
        <taxon>Adineta</taxon>
    </lineage>
</organism>
<protein>
    <recommendedName>
        <fullName evidence="3">Putative auto-transporter adhesin head GIN domain-containing protein</fullName>
    </recommendedName>
</protein>
<evidence type="ECO:0000313" key="4">
    <source>
        <dbReference type="EMBL" id="CAF1295818.1"/>
    </source>
</evidence>
<keyword evidence="2" id="KW-0732">Signal</keyword>
<dbReference type="Pfam" id="PF10988">
    <property type="entry name" value="DUF2807"/>
    <property type="match status" value="1"/>
</dbReference>
<feature type="compositionally biased region" description="Low complexity" evidence="1">
    <location>
        <begin position="819"/>
        <end position="838"/>
    </location>
</feature>
<gene>
    <name evidence="4" type="ORF">EDS130_LOCUS30336</name>
</gene>
<feature type="compositionally biased region" description="Polar residues" evidence="1">
    <location>
        <begin position="340"/>
        <end position="362"/>
    </location>
</feature>
<feature type="compositionally biased region" description="Polar residues" evidence="1">
    <location>
        <begin position="548"/>
        <end position="574"/>
    </location>
</feature>
<feature type="region of interest" description="Disordered" evidence="1">
    <location>
        <begin position="440"/>
        <end position="466"/>
    </location>
</feature>
<comment type="caution">
    <text evidence="4">The sequence shown here is derived from an EMBL/GenBank/DDBJ whole genome shotgun (WGS) entry which is preliminary data.</text>
</comment>
<evidence type="ECO:0000256" key="2">
    <source>
        <dbReference type="SAM" id="SignalP"/>
    </source>
</evidence>
<dbReference type="InterPro" id="IPR021255">
    <property type="entry name" value="DUF2807"/>
</dbReference>
<evidence type="ECO:0000313" key="5">
    <source>
        <dbReference type="Proteomes" id="UP000663852"/>
    </source>
</evidence>
<feature type="compositionally biased region" description="Polar residues" evidence="1">
    <location>
        <begin position="444"/>
        <end position="465"/>
    </location>
</feature>